<feature type="transmembrane region" description="Helical" evidence="2">
    <location>
        <begin position="263"/>
        <end position="285"/>
    </location>
</feature>
<sequence length="293" mass="31815">MSHKESIQSSHNRCLTGDRSTPTPSSAHHSPLRGQQQHRFPTTHPKIKIEPNSLVFPPPHFGRCIQNAISIYNVSKRPCVFKMRSQNPERYVVKPHVAIVAPESATRSFVTLRDMNTLGLKNLPEDTEDRFRLSLKLYDPDTVDPSLSPKDLWNVLMARGAQVDHEQDLIAYFTKMETPVGGLVIFFPPTYIPVISPPVSTTPSAQSSLTRAAGSPGDNSDGDAIGKKSKAGGVAGDDAAASSSVGSRLVKQFVEGVTRRSDLWICVIVVGVAVLYASVIASRIWGSGDEATS</sequence>
<comment type="caution">
    <text evidence="4">The sequence shown here is derived from an EMBL/GenBank/DDBJ whole genome shotgun (WGS) entry which is preliminary data.</text>
</comment>
<proteinExistence type="predicted"/>
<evidence type="ECO:0000259" key="3">
    <source>
        <dbReference type="PROSITE" id="PS50202"/>
    </source>
</evidence>
<dbReference type="RefSeq" id="XP_067758141.1">
    <property type="nucleotide sequence ID" value="XM_067901466.1"/>
</dbReference>
<dbReference type="SUPFAM" id="SSF49354">
    <property type="entry name" value="PapD-like"/>
    <property type="match status" value="1"/>
</dbReference>
<dbReference type="InterPro" id="IPR000535">
    <property type="entry name" value="MSP_dom"/>
</dbReference>
<dbReference type="GeneID" id="94291543"/>
<keyword evidence="2" id="KW-1133">Transmembrane helix</keyword>
<dbReference type="Gene3D" id="2.60.40.10">
    <property type="entry name" value="Immunoglobulins"/>
    <property type="match status" value="1"/>
</dbReference>
<reference evidence="4 5" key="1">
    <citation type="submission" date="2021-02" db="EMBL/GenBank/DDBJ databases">
        <title>Porcisia hertigi Genome sequencing and assembly.</title>
        <authorList>
            <person name="Almutairi H."/>
            <person name="Gatherer D."/>
        </authorList>
    </citation>
    <scope>NUCLEOTIDE SEQUENCE [LARGE SCALE GENOMIC DNA]</scope>
    <source>
        <strain evidence="4 5">C119</strain>
    </source>
</reference>
<feature type="region of interest" description="Disordered" evidence="1">
    <location>
        <begin position="1"/>
        <end position="39"/>
    </location>
</feature>
<evidence type="ECO:0000256" key="2">
    <source>
        <dbReference type="SAM" id="Phobius"/>
    </source>
</evidence>
<feature type="compositionally biased region" description="Low complexity" evidence="1">
    <location>
        <begin position="20"/>
        <end position="29"/>
    </location>
</feature>
<name>A0A836LF74_9TRYP</name>
<dbReference type="AlphaFoldDB" id="A0A836LF74"/>
<dbReference type="PROSITE" id="PS50202">
    <property type="entry name" value="MSP"/>
    <property type="match status" value="1"/>
</dbReference>
<dbReference type="KEGG" id="phet:94291543"/>
<feature type="region of interest" description="Disordered" evidence="1">
    <location>
        <begin position="203"/>
        <end position="231"/>
    </location>
</feature>
<feature type="domain" description="MSP" evidence="3">
    <location>
        <begin position="46"/>
        <end position="174"/>
    </location>
</feature>
<organism evidence="4 5">
    <name type="scientific">Porcisia hertigi</name>
    <dbReference type="NCBI Taxonomy" id="2761500"/>
    <lineage>
        <taxon>Eukaryota</taxon>
        <taxon>Discoba</taxon>
        <taxon>Euglenozoa</taxon>
        <taxon>Kinetoplastea</taxon>
        <taxon>Metakinetoplastina</taxon>
        <taxon>Trypanosomatida</taxon>
        <taxon>Trypanosomatidae</taxon>
        <taxon>Leishmaniinae</taxon>
        <taxon>Porcisia</taxon>
    </lineage>
</organism>
<dbReference type="InterPro" id="IPR008962">
    <property type="entry name" value="PapD-like_sf"/>
</dbReference>
<keyword evidence="2" id="KW-0472">Membrane</keyword>
<dbReference type="EMBL" id="JAFJZO010000017">
    <property type="protein sequence ID" value="KAG5508252.1"/>
    <property type="molecule type" value="Genomic_DNA"/>
</dbReference>
<gene>
    <name evidence="4" type="ORF">JKF63_05508</name>
</gene>
<evidence type="ECO:0000256" key="1">
    <source>
        <dbReference type="SAM" id="MobiDB-lite"/>
    </source>
</evidence>
<evidence type="ECO:0000313" key="5">
    <source>
        <dbReference type="Proteomes" id="UP000674318"/>
    </source>
</evidence>
<keyword evidence="2" id="KW-0812">Transmembrane</keyword>
<keyword evidence="5" id="KW-1185">Reference proteome</keyword>
<dbReference type="Proteomes" id="UP000674318">
    <property type="component" value="Chromosome 17"/>
</dbReference>
<dbReference type="InterPro" id="IPR013783">
    <property type="entry name" value="Ig-like_fold"/>
</dbReference>
<protein>
    <recommendedName>
        <fullName evidence="3">MSP domain-containing protein</fullName>
    </recommendedName>
</protein>
<dbReference type="OrthoDB" id="273494at2759"/>
<dbReference type="Pfam" id="PF00635">
    <property type="entry name" value="Motile_Sperm"/>
    <property type="match status" value="1"/>
</dbReference>
<accession>A0A836LF74</accession>
<evidence type="ECO:0000313" key="4">
    <source>
        <dbReference type="EMBL" id="KAG5508252.1"/>
    </source>
</evidence>